<evidence type="ECO:0000313" key="1">
    <source>
        <dbReference type="EMBL" id="CAG8614531.1"/>
    </source>
</evidence>
<organism evidence="1 2">
    <name type="scientific">Racocetra fulgida</name>
    <dbReference type="NCBI Taxonomy" id="60492"/>
    <lineage>
        <taxon>Eukaryota</taxon>
        <taxon>Fungi</taxon>
        <taxon>Fungi incertae sedis</taxon>
        <taxon>Mucoromycota</taxon>
        <taxon>Glomeromycotina</taxon>
        <taxon>Glomeromycetes</taxon>
        <taxon>Diversisporales</taxon>
        <taxon>Gigasporaceae</taxon>
        <taxon>Racocetra</taxon>
    </lineage>
</organism>
<dbReference type="OrthoDB" id="2354640at2759"/>
<dbReference type="EMBL" id="CAJVPZ010009948">
    <property type="protein sequence ID" value="CAG8614531.1"/>
    <property type="molecule type" value="Genomic_DNA"/>
</dbReference>
<dbReference type="AlphaFoldDB" id="A0A9N9CUK4"/>
<dbReference type="Proteomes" id="UP000789396">
    <property type="component" value="Unassembled WGS sequence"/>
</dbReference>
<protein>
    <submittedName>
        <fullName evidence="1">4877_t:CDS:1</fullName>
    </submittedName>
</protein>
<proteinExistence type="predicted"/>
<feature type="non-terminal residue" evidence="1">
    <location>
        <position position="1"/>
    </location>
</feature>
<gene>
    <name evidence="1" type="ORF">RFULGI_LOCUS7112</name>
</gene>
<evidence type="ECO:0000313" key="2">
    <source>
        <dbReference type="Proteomes" id="UP000789396"/>
    </source>
</evidence>
<keyword evidence="2" id="KW-1185">Reference proteome</keyword>
<sequence>TTRESSPEVQQNFSFTKNEQGAVIEPFVNLAEKAIYEFLVKNKSVIPLEVVERFVTKQHSPVSTDFNNADLLCILNFLIENINIFLKKSVFHGRFKANPVELLTNFKMNIRNKLVHGIVINKRLLKRSYASACQNISVQSGNYEDVSAKKENVDREITKRWLDKTLDNIENIDTPQKKKADDSNFGEITDLTLDILGELKETEKDDKKKILKLAMDENESILLYNTLTALTIFVSIEFEDEESRRIKIRGVYV</sequence>
<accession>A0A9N9CUK4</accession>
<reference evidence="1" key="1">
    <citation type="submission" date="2021-06" db="EMBL/GenBank/DDBJ databases">
        <authorList>
            <person name="Kallberg Y."/>
            <person name="Tangrot J."/>
            <person name="Rosling A."/>
        </authorList>
    </citation>
    <scope>NUCLEOTIDE SEQUENCE</scope>
    <source>
        <strain evidence="1">IN212</strain>
    </source>
</reference>
<comment type="caution">
    <text evidence="1">The sequence shown here is derived from an EMBL/GenBank/DDBJ whole genome shotgun (WGS) entry which is preliminary data.</text>
</comment>
<name>A0A9N9CUK4_9GLOM</name>